<dbReference type="Gene3D" id="3.30.450.20">
    <property type="entry name" value="PAS domain"/>
    <property type="match status" value="1"/>
</dbReference>
<evidence type="ECO:0000313" key="2">
    <source>
        <dbReference type="EMBL" id="KZD24159.1"/>
    </source>
</evidence>
<dbReference type="AlphaFoldDB" id="A0A164A2F0"/>
<dbReference type="EMBL" id="LVYV01000005">
    <property type="protein sequence ID" value="KZD24159.1"/>
    <property type="molecule type" value="Genomic_DNA"/>
</dbReference>
<keyword evidence="3" id="KW-1185">Reference proteome</keyword>
<dbReference type="InterPro" id="IPR035965">
    <property type="entry name" value="PAS-like_dom_sf"/>
</dbReference>
<dbReference type="SUPFAM" id="SSF55785">
    <property type="entry name" value="PYP-like sensor domain (PAS domain)"/>
    <property type="match status" value="1"/>
</dbReference>
<dbReference type="OrthoDB" id="8264688at2"/>
<proteinExistence type="predicted"/>
<dbReference type="Pfam" id="PF12860">
    <property type="entry name" value="PAS_7"/>
    <property type="match status" value="1"/>
</dbReference>
<evidence type="ECO:0008006" key="4">
    <source>
        <dbReference type="Google" id="ProtNLM"/>
    </source>
</evidence>
<reference evidence="2 3" key="1">
    <citation type="submission" date="2016-03" db="EMBL/GenBank/DDBJ databases">
        <title>Microsymbionts genomes from the relict species Vavilovia formosa (Stev.) Fed.</title>
        <authorList>
            <person name="Kopat V."/>
            <person name="Chirak E."/>
            <person name="Kimeklis A."/>
            <person name="Andronov E."/>
        </authorList>
    </citation>
    <scope>NUCLEOTIDE SEQUENCE [LARGE SCALE GENOMIC DNA]</scope>
    <source>
        <strain evidence="2 3">Vaf07</strain>
    </source>
</reference>
<accession>A0A164A2F0</accession>
<dbReference type="STRING" id="943830.A4A58_23715"/>
<evidence type="ECO:0000313" key="3">
    <source>
        <dbReference type="Proteomes" id="UP000076574"/>
    </source>
</evidence>
<feature type="transmembrane region" description="Helical" evidence="1">
    <location>
        <begin position="12"/>
        <end position="32"/>
    </location>
</feature>
<gene>
    <name evidence="2" type="ORF">A4A58_23715</name>
</gene>
<keyword evidence="1" id="KW-0472">Membrane</keyword>
<organism evidence="2 3">
    <name type="scientific">Tardiphaga robiniae</name>
    <dbReference type="NCBI Taxonomy" id="943830"/>
    <lineage>
        <taxon>Bacteria</taxon>
        <taxon>Pseudomonadati</taxon>
        <taxon>Pseudomonadota</taxon>
        <taxon>Alphaproteobacteria</taxon>
        <taxon>Hyphomicrobiales</taxon>
        <taxon>Nitrobacteraceae</taxon>
        <taxon>Tardiphaga</taxon>
    </lineage>
</organism>
<sequence>MHYDWRLILDPGIETVIIVIAAVGITLAIRLLRLRRAARAREYEQHATAQRLSAALDRIDIGIVLLNADTRAEFINRAFRDYFTLPDEKADSKPPLIALMYHARDTHAYALPDDEVDSFIARRVEMIRAGTSTPTTLRLANGRVLRLSCAVLPDGGRMLSYTPVTDLIRHTDELSERDYYLALREGDVFSSHRLDAAE</sequence>
<evidence type="ECO:0000256" key="1">
    <source>
        <dbReference type="SAM" id="Phobius"/>
    </source>
</evidence>
<comment type="caution">
    <text evidence="2">The sequence shown here is derived from an EMBL/GenBank/DDBJ whole genome shotgun (WGS) entry which is preliminary data.</text>
</comment>
<name>A0A164A2F0_9BRAD</name>
<protein>
    <recommendedName>
        <fullName evidence="4">PAS domain-containing protein</fullName>
    </recommendedName>
</protein>
<keyword evidence="1" id="KW-0812">Transmembrane</keyword>
<dbReference type="Proteomes" id="UP000076574">
    <property type="component" value="Unassembled WGS sequence"/>
</dbReference>
<keyword evidence="1" id="KW-1133">Transmembrane helix</keyword>